<evidence type="ECO:0000256" key="2">
    <source>
        <dbReference type="ARBA" id="ARBA00022475"/>
    </source>
</evidence>
<feature type="transmembrane region" description="Helical" evidence="6">
    <location>
        <begin position="385"/>
        <end position="406"/>
    </location>
</feature>
<accession>A0ABU0YM36</accession>
<feature type="transmembrane region" description="Helical" evidence="6">
    <location>
        <begin position="326"/>
        <end position="347"/>
    </location>
</feature>
<dbReference type="PANTHER" id="PTHR30250">
    <property type="entry name" value="PST FAMILY PREDICTED COLANIC ACID TRANSPORTER"/>
    <property type="match status" value="1"/>
</dbReference>
<feature type="transmembrane region" description="Helical" evidence="6">
    <location>
        <begin position="418"/>
        <end position="437"/>
    </location>
</feature>
<feature type="transmembrane region" description="Helical" evidence="6">
    <location>
        <begin position="209"/>
        <end position="229"/>
    </location>
</feature>
<evidence type="ECO:0000256" key="4">
    <source>
        <dbReference type="ARBA" id="ARBA00022989"/>
    </source>
</evidence>
<dbReference type="InterPro" id="IPR002797">
    <property type="entry name" value="Polysacc_synth"/>
</dbReference>
<reference evidence="8" key="1">
    <citation type="submission" date="2023-08" db="EMBL/GenBank/DDBJ databases">
        <title>Rhodospirillaceae gen. nov., a novel taxon isolated from the Yangtze River Yuezi River estuary sludge.</title>
        <authorList>
            <person name="Ruan L."/>
        </authorList>
    </citation>
    <scope>NUCLEOTIDE SEQUENCE [LARGE SCALE GENOMIC DNA]</scope>
    <source>
        <strain evidence="8">R-7</strain>
    </source>
</reference>
<dbReference type="EMBL" id="JAUYVI010000004">
    <property type="protein sequence ID" value="MDQ7248765.1"/>
    <property type="molecule type" value="Genomic_DNA"/>
</dbReference>
<proteinExistence type="predicted"/>
<feature type="transmembrane region" description="Helical" evidence="6">
    <location>
        <begin position="249"/>
        <end position="272"/>
    </location>
</feature>
<feature type="transmembrane region" description="Helical" evidence="6">
    <location>
        <begin position="146"/>
        <end position="166"/>
    </location>
</feature>
<keyword evidence="5 6" id="KW-0472">Membrane</keyword>
<evidence type="ECO:0000256" key="1">
    <source>
        <dbReference type="ARBA" id="ARBA00004651"/>
    </source>
</evidence>
<feature type="transmembrane region" description="Helical" evidence="6">
    <location>
        <begin position="76"/>
        <end position="109"/>
    </location>
</feature>
<feature type="transmembrane region" description="Helical" evidence="6">
    <location>
        <begin position="293"/>
        <end position="314"/>
    </location>
</feature>
<feature type="transmembrane region" description="Helical" evidence="6">
    <location>
        <begin position="443"/>
        <end position="466"/>
    </location>
</feature>
<feature type="transmembrane region" description="Helical" evidence="6">
    <location>
        <begin position="35"/>
        <end position="55"/>
    </location>
</feature>
<dbReference type="InterPro" id="IPR050833">
    <property type="entry name" value="Poly_Biosynth_Transport"/>
</dbReference>
<organism evidence="7 8">
    <name type="scientific">Dongia sedimenti</name>
    <dbReference type="NCBI Taxonomy" id="3064282"/>
    <lineage>
        <taxon>Bacteria</taxon>
        <taxon>Pseudomonadati</taxon>
        <taxon>Pseudomonadota</taxon>
        <taxon>Alphaproteobacteria</taxon>
        <taxon>Rhodospirillales</taxon>
        <taxon>Dongiaceae</taxon>
        <taxon>Dongia</taxon>
    </lineage>
</organism>
<feature type="transmembrane region" description="Helical" evidence="6">
    <location>
        <begin position="115"/>
        <end position="134"/>
    </location>
</feature>
<feature type="transmembrane region" description="Helical" evidence="6">
    <location>
        <begin position="359"/>
        <end position="379"/>
    </location>
</feature>
<name>A0ABU0YM36_9PROT</name>
<keyword evidence="3 6" id="KW-0812">Transmembrane</keyword>
<sequence length="480" mass="51341">MLRDSAIYILSRVVPSGLGFVTGIALTWLLTPEAYGIYGLGLTIVVLVAGIFFDWHGLSFMRFFQANADNPRFMPTVVQTFVLLCIASLVLVPLVLLVAAEIAGAFGAAGKDYRLLIAIALPGCWAYAWFELAARVQVAQFRPMRYFWMNLTRNLLILGFGLAAAWAWHSAYPVLAGGFVAMLAAGLLFRIPHLSLMPRRFDPEMARRLFAFGWAMALVRALGSASFAVDRFLLETLIGTDAVGFYTAAYQLAQTAIVTIGAGIGSATYSLAVRAVESGDLGAVNRQLSRNSTLLLALLLPASIGAAMVSPTLAKLLVGPDYVGPVANLTAWMALGAFFTGFRANYLDHAFQLGHKTHGLLKVTLVTTTVNIVLDIVLIPRFGVVGVAIANLISGATGMCYAAWAARAVMPMPIAWRDAAKIAIAVLAMALFLWPFYGRGALPALAAAVFGGAAVYGAALLALDAMDLRGVLKRRLARFS</sequence>
<evidence type="ECO:0000256" key="5">
    <source>
        <dbReference type="ARBA" id="ARBA00023136"/>
    </source>
</evidence>
<keyword evidence="2" id="KW-1003">Cell membrane</keyword>
<comment type="caution">
    <text evidence="7">The sequence shown here is derived from an EMBL/GenBank/DDBJ whole genome shotgun (WGS) entry which is preliminary data.</text>
</comment>
<keyword evidence="4 6" id="KW-1133">Transmembrane helix</keyword>
<protein>
    <submittedName>
        <fullName evidence="7">Oligosaccharide flippase family protein</fullName>
    </submittedName>
</protein>
<comment type="subcellular location">
    <subcellularLocation>
        <location evidence="1">Cell membrane</location>
        <topology evidence="1">Multi-pass membrane protein</topology>
    </subcellularLocation>
</comment>
<evidence type="ECO:0000313" key="7">
    <source>
        <dbReference type="EMBL" id="MDQ7248765.1"/>
    </source>
</evidence>
<keyword evidence="8" id="KW-1185">Reference proteome</keyword>
<dbReference type="Pfam" id="PF01943">
    <property type="entry name" value="Polysacc_synt"/>
    <property type="match status" value="1"/>
</dbReference>
<dbReference type="PANTHER" id="PTHR30250:SF11">
    <property type="entry name" value="O-ANTIGEN TRANSPORTER-RELATED"/>
    <property type="match status" value="1"/>
</dbReference>
<feature type="transmembrane region" description="Helical" evidence="6">
    <location>
        <begin position="172"/>
        <end position="189"/>
    </location>
</feature>
<evidence type="ECO:0000256" key="6">
    <source>
        <dbReference type="SAM" id="Phobius"/>
    </source>
</evidence>
<feature type="transmembrane region" description="Helical" evidence="6">
    <location>
        <begin position="7"/>
        <end position="29"/>
    </location>
</feature>
<dbReference type="RefSeq" id="WP_379956248.1">
    <property type="nucleotide sequence ID" value="NZ_JAUYVI010000004.1"/>
</dbReference>
<evidence type="ECO:0000313" key="8">
    <source>
        <dbReference type="Proteomes" id="UP001230156"/>
    </source>
</evidence>
<dbReference type="Proteomes" id="UP001230156">
    <property type="component" value="Unassembled WGS sequence"/>
</dbReference>
<evidence type="ECO:0000256" key="3">
    <source>
        <dbReference type="ARBA" id="ARBA00022692"/>
    </source>
</evidence>
<gene>
    <name evidence="7" type="ORF">Q8A70_13860</name>
</gene>